<dbReference type="PANTHER" id="PTHR30055">
    <property type="entry name" value="HTH-TYPE TRANSCRIPTIONAL REGULATOR RUTR"/>
    <property type="match status" value="1"/>
</dbReference>
<evidence type="ECO:0000313" key="8">
    <source>
        <dbReference type="Proteomes" id="UP000588158"/>
    </source>
</evidence>
<keyword evidence="8" id="KW-1185">Reference proteome</keyword>
<accession>A0A841AAL9</accession>
<dbReference type="SUPFAM" id="SSF46689">
    <property type="entry name" value="Homeodomain-like"/>
    <property type="match status" value="1"/>
</dbReference>
<dbReference type="RefSeq" id="WP_184325296.1">
    <property type="nucleotide sequence ID" value="NZ_JACHLZ010000001.1"/>
</dbReference>
<gene>
    <name evidence="7" type="ORF">HNR70_001709</name>
</gene>
<keyword evidence="3" id="KW-0804">Transcription</keyword>
<evidence type="ECO:0000256" key="2">
    <source>
        <dbReference type="ARBA" id="ARBA00023125"/>
    </source>
</evidence>
<dbReference type="InterPro" id="IPR001647">
    <property type="entry name" value="HTH_TetR"/>
</dbReference>
<feature type="domain" description="HTH tetR-type" evidence="6">
    <location>
        <begin position="12"/>
        <end position="72"/>
    </location>
</feature>
<protein>
    <submittedName>
        <fullName evidence="7">AcrR family transcriptional regulator</fullName>
    </submittedName>
</protein>
<dbReference type="EMBL" id="JACHLZ010000001">
    <property type="protein sequence ID" value="MBB5831896.1"/>
    <property type="molecule type" value="Genomic_DNA"/>
</dbReference>
<evidence type="ECO:0000256" key="5">
    <source>
        <dbReference type="SAM" id="MobiDB-lite"/>
    </source>
</evidence>
<dbReference type="InterPro" id="IPR050109">
    <property type="entry name" value="HTH-type_TetR-like_transc_reg"/>
</dbReference>
<keyword evidence="1" id="KW-0805">Transcription regulation</keyword>
<dbReference type="PANTHER" id="PTHR30055:SF160">
    <property type="entry name" value="TRANSCRIPTIONAL REGULATORY PROTEIN (PROBABLY ASNC-FAMILY)-RELATED"/>
    <property type="match status" value="1"/>
</dbReference>
<dbReference type="PROSITE" id="PS01081">
    <property type="entry name" value="HTH_TETR_1"/>
    <property type="match status" value="1"/>
</dbReference>
<feature type="compositionally biased region" description="Acidic residues" evidence="5">
    <location>
        <begin position="222"/>
        <end position="233"/>
    </location>
</feature>
<dbReference type="GO" id="GO:0045892">
    <property type="term" value="P:negative regulation of DNA-templated transcription"/>
    <property type="evidence" value="ECO:0007669"/>
    <property type="project" value="UniProtKB-ARBA"/>
</dbReference>
<keyword evidence="2 4" id="KW-0238">DNA-binding</keyword>
<dbReference type="Gene3D" id="1.10.357.10">
    <property type="entry name" value="Tetracycline Repressor, domain 2"/>
    <property type="match status" value="1"/>
</dbReference>
<comment type="caution">
    <text evidence="7">The sequence shown here is derived from an EMBL/GenBank/DDBJ whole genome shotgun (WGS) entry which is preliminary data.</text>
</comment>
<dbReference type="PRINTS" id="PR00455">
    <property type="entry name" value="HTHTETR"/>
</dbReference>
<proteinExistence type="predicted"/>
<dbReference type="InterPro" id="IPR009057">
    <property type="entry name" value="Homeodomain-like_sf"/>
</dbReference>
<dbReference type="AlphaFoldDB" id="A0A841AAL9"/>
<organism evidence="7 8">
    <name type="scientific">Brachybacterium aquaticum</name>
    <dbReference type="NCBI Taxonomy" id="1432564"/>
    <lineage>
        <taxon>Bacteria</taxon>
        <taxon>Bacillati</taxon>
        <taxon>Actinomycetota</taxon>
        <taxon>Actinomycetes</taxon>
        <taxon>Micrococcales</taxon>
        <taxon>Dermabacteraceae</taxon>
        <taxon>Brachybacterium</taxon>
    </lineage>
</organism>
<evidence type="ECO:0000256" key="3">
    <source>
        <dbReference type="ARBA" id="ARBA00023163"/>
    </source>
</evidence>
<evidence type="ECO:0000256" key="4">
    <source>
        <dbReference type="PROSITE-ProRule" id="PRU00335"/>
    </source>
</evidence>
<reference evidence="7 8" key="1">
    <citation type="submission" date="2020-08" db="EMBL/GenBank/DDBJ databases">
        <title>Sequencing the genomes of 1000 actinobacteria strains.</title>
        <authorList>
            <person name="Klenk H.-P."/>
        </authorList>
    </citation>
    <scope>NUCLEOTIDE SEQUENCE [LARGE SCALE GENOMIC DNA]</scope>
    <source>
        <strain evidence="7 8">DSM 28796</strain>
    </source>
</reference>
<evidence type="ECO:0000256" key="1">
    <source>
        <dbReference type="ARBA" id="ARBA00023015"/>
    </source>
</evidence>
<evidence type="ECO:0000259" key="6">
    <source>
        <dbReference type="PROSITE" id="PS50977"/>
    </source>
</evidence>
<dbReference type="GO" id="GO:0000976">
    <property type="term" value="F:transcription cis-regulatory region binding"/>
    <property type="evidence" value="ECO:0007669"/>
    <property type="project" value="TreeGrafter"/>
</dbReference>
<dbReference type="Proteomes" id="UP000588158">
    <property type="component" value="Unassembled WGS sequence"/>
</dbReference>
<name>A0A841AAL9_9MICO</name>
<feature type="DNA-binding region" description="H-T-H motif" evidence="4">
    <location>
        <begin position="35"/>
        <end position="54"/>
    </location>
</feature>
<dbReference type="PROSITE" id="PS50977">
    <property type="entry name" value="HTH_TETR_2"/>
    <property type="match status" value="1"/>
</dbReference>
<dbReference type="GO" id="GO:0003700">
    <property type="term" value="F:DNA-binding transcription factor activity"/>
    <property type="evidence" value="ECO:0007669"/>
    <property type="project" value="TreeGrafter"/>
</dbReference>
<feature type="region of interest" description="Disordered" evidence="5">
    <location>
        <begin position="198"/>
        <end position="233"/>
    </location>
</feature>
<sequence>MTAPATGRMPREQRRSQLLRLATRVFTEKGYQATSMDDIATAAGVTKPVLYQHFRSKETLYVEVLDVIGESMLTEVRAITFQAGDTTGRVRDALHRFYEFVALENSLRLFTGHEVISDAVQERVEQVLDALSIELAGVLTSYRRLSTVQARTLGRGLIAVAQTTAQILHDAEGDEMREEILSAMTTTVVHGLSGFDLIPAEGSPAAQPPGEDAEERSAAEPSDAEAAEPSDAR</sequence>
<dbReference type="Pfam" id="PF00440">
    <property type="entry name" value="TetR_N"/>
    <property type="match status" value="1"/>
</dbReference>
<dbReference type="FunFam" id="1.10.10.60:FF:000141">
    <property type="entry name" value="TetR family transcriptional regulator"/>
    <property type="match status" value="1"/>
</dbReference>
<dbReference type="InterPro" id="IPR023772">
    <property type="entry name" value="DNA-bd_HTH_TetR-type_CS"/>
</dbReference>
<evidence type="ECO:0000313" key="7">
    <source>
        <dbReference type="EMBL" id="MBB5831896.1"/>
    </source>
</evidence>